<dbReference type="Gene3D" id="3.40.800.20">
    <property type="entry name" value="Histone deacetylase domain"/>
    <property type="match status" value="1"/>
</dbReference>
<evidence type="ECO:0000256" key="10">
    <source>
        <dbReference type="ARBA" id="ARBA00022723"/>
    </source>
</evidence>
<evidence type="ECO:0000256" key="7">
    <source>
        <dbReference type="ARBA" id="ARBA00022454"/>
    </source>
</evidence>
<dbReference type="AlphaFoldDB" id="A0A1J1IDE0"/>
<comment type="similarity">
    <text evidence="5">Belongs to the histone deacetylase family. HD type 1 subfamily.</text>
</comment>
<keyword evidence="10 24" id="KW-0479">Metal-binding</keyword>
<evidence type="ECO:0000256" key="13">
    <source>
        <dbReference type="ARBA" id="ARBA00023015"/>
    </source>
</evidence>
<evidence type="ECO:0000256" key="23">
    <source>
        <dbReference type="PIRSR" id="PIRSR037913-2"/>
    </source>
</evidence>
<dbReference type="PRINTS" id="PR01270">
    <property type="entry name" value="HDASUPER"/>
</dbReference>
<feature type="domain" description="Histone deacetylase" evidence="25">
    <location>
        <begin position="60"/>
        <end position="353"/>
    </location>
</feature>
<feature type="non-terminal residue" evidence="26">
    <location>
        <position position="1"/>
    </location>
</feature>
<evidence type="ECO:0000256" key="9">
    <source>
        <dbReference type="ARBA" id="ARBA00022491"/>
    </source>
</evidence>
<dbReference type="Pfam" id="PF00850">
    <property type="entry name" value="Hist_deacetyl"/>
    <property type="match status" value="1"/>
</dbReference>
<dbReference type="OrthoDB" id="73273at2759"/>
<dbReference type="GO" id="GO:0005634">
    <property type="term" value="C:nucleus"/>
    <property type="evidence" value="ECO:0007669"/>
    <property type="project" value="UniProtKB-SubCell"/>
</dbReference>
<dbReference type="InterPro" id="IPR003084">
    <property type="entry name" value="HDAC_I/II"/>
</dbReference>
<gene>
    <name evidence="26" type="ORF">CLUMA_CG011595</name>
</gene>
<dbReference type="PANTHER" id="PTHR10625:SF14">
    <property type="entry name" value="HISTONE DEACETYLASE 8"/>
    <property type="match status" value="1"/>
</dbReference>
<keyword evidence="12" id="KW-0156">Chromatin regulator</keyword>
<dbReference type="GO" id="GO:0141221">
    <property type="term" value="F:histone deacetylase activity, hydrolytic mechanism"/>
    <property type="evidence" value="ECO:0007669"/>
    <property type="project" value="UniProtKB-EC"/>
</dbReference>
<keyword evidence="13" id="KW-0805">Transcription regulation</keyword>
<proteinExistence type="inferred from homology"/>
<evidence type="ECO:0000256" key="16">
    <source>
        <dbReference type="ARBA" id="ARBA00040347"/>
    </source>
</evidence>
<evidence type="ECO:0000256" key="11">
    <source>
        <dbReference type="ARBA" id="ARBA00022801"/>
    </source>
</evidence>
<feature type="binding site" evidence="23">
    <location>
        <position position="339"/>
    </location>
    <ligand>
        <name>substrate</name>
    </ligand>
</feature>
<keyword evidence="7" id="KW-0158">Chromosome</keyword>
<dbReference type="InterPro" id="IPR023801">
    <property type="entry name" value="His_deacetylse_dom"/>
</dbReference>
<keyword evidence="15" id="KW-0539">Nucleus</keyword>
<dbReference type="PIRSF" id="PIRSF037913">
    <property type="entry name" value="His_deacetylse_1"/>
    <property type="match status" value="1"/>
</dbReference>
<feature type="binding site" evidence="24">
    <location>
        <position position="211"/>
    </location>
    <ligand>
        <name>a divalent metal cation</name>
        <dbReference type="ChEBI" id="CHEBI:60240"/>
    </ligand>
</feature>
<dbReference type="PRINTS" id="PR01271">
    <property type="entry name" value="HISDACETLASE"/>
</dbReference>
<dbReference type="InterPro" id="IPR000286">
    <property type="entry name" value="HDACs"/>
</dbReference>
<evidence type="ECO:0000256" key="24">
    <source>
        <dbReference type="PIRSR" id="PIRSR037913-3"/>
    </source>
</evidence>
<dbReference type="GO" id="GO:0046872">
    <property type="term" value="F:metal ion binding"/>
    <property type="evidence" value="ECO:0007669"/>
    <property type="project" value="UniProtKB-KW"/>
</dbReference>
<evidence type="ECO:0000256" key="20">
    <source>
        <dbReference type="ARBA" id="ARBA00049193"/>
    </source>
</evidence>
<name>A0A1J1IDE0_9DIPT</name>
<evidence type="ECO:0000256" key="19">
    <source>
        <dbReference type="ARBA" id="ARBA00049136"/>
    </source>
</evidence>
<keyword evidence="8" id="KW-0963">Cytoplasm</keyword>
<comment type="catalytic activity">
    <reaction evidence="19">
        <text>N(6)-acetyl-L-lysyl-[protein] + H2O = L-lysyl-[protein] + acetate</text>
        <dbReference type="Rhea" id="RHEA:58108"/>
        <dbReference type="Rhea" id="RHEA-COMP:9752"/>
        <dbReference type="Rhea" id="RHEA-COMP:10731"/>
        <dbReference type="ChEBI" id="CHEBI:15377"/>
        <dbReference type="ChEBI" id="CHEBI:29969"/>
        <dbReference type="ChEBI" id="CHEBI:30089"/>
        <dbReference type="ChEBI" id="CHEBI:61930"/>
    </reaction>
    <physiologicalReaction direction="left-to-right" evidence="19">
        <dbReference type="Rhea" id="RHEA:58109"/>
    </physiologicalReaction>
</comment>
<comment type="subcellular location">
    <subcellularLocation>
        <location evidence="3">Chromosome</location>
    </subcellularLocation>
    <subcellularLocation>
        <location evidence="4">Cytoplasm</location>
    </subcellularLocation>
    <subcellularLocation>
        <location evidence="2">Nucleus</location>
    </subcellularLocation>
</comment>
<dbReference type="EC" id="3.5.1.98" evidence="6"/>
<evidence type="ECO:0000256" key="15">
    <source>
        <dbReference type="ARBA" id="ARBA00023242"/>
    </source>
</evidence>
<evidence type="ECO:0000256" key="14">
    <source>
        <dbReference type="ARBA" id="ARBA00023163"/>
    </source>
</evidence>
<evidence type="ECO:0000259" key="25">
    <source>
        <dbReference type="Pfam" id="PF00850"/>
    </source>
</evidence>
<evidence type="ECO:0000313" key="27">
    <source>
        <dbReference type="Proteomes" id="UP000183832"/>
    </source>
</evidence>
<feature type="binding site" evidence="23">
    <location>
        <position position="134"/>
    </location>
    <ligand>
        <name>substrate</name>
    </ligand>
</feature>
<evidence type="ECO:0000256" key="18">
    <source>
        <dbReference type="ARBA" id="ARBA00042783"/>
    </source>
</evidence>
<evidence type="ECO:0000256" key="17">
    <source>
        <dbReference type="ARBA" id="ARBA00041964"/>
    </source>
</evidence>
<sequence length="465" mass="53578">WKRRDIFYKCSTGTQITNILCEVLLYFNKLNKMANQEHSRKKVSYFYNADIAHSHFGANHPMKPHRLAVTNNLIVEYGLYKRMSVYKPFNAHPAHMKSFHKNEYIDLLQKVTPDNITEDMTALLNQFNIGRCKDCPIFDNMFEFVKMSTGGSIAAATSLNRRSSDIAINWAGGMHHAKKSEASGFCYVNDIVIAILELLRQHTRVLYVDIDVHHGDGVEEAFYTTNRVMTVSFHLYGKRFFPGTGSVKDYGAKDGEFYSLNVPLKSGIDDETYERIFVPVMTKVMEVYRPSAVVLQCGADSLAGDRLGRFNLTLKGHGRCVEFMRSFNIPLMLLGGGGYTVKNVSRCWTYETSIALNVDIPDDMPHNEYFEHFKPNYKLHIKRDRNEKNMNTKKDIERLYMIAVENLRHIEHAPSIGIFRDNSDVIDWDEFHNAFHDFAPPDIRCPDLVRDRIVSPSNEFFDDDF</sequence>
<dbReference type="PANTHER" id="PTHR10625">
    <property type="entry name" value="HISTONE DEACETYLASE HDAC1-RELATED"/>
    <property type="match status" value="1"/>
</dbReference>
<keyword evidence="14" id="KW-0804">Transcription</keyword>
<evidence type="ECO:0000256" key="6">
    <source>
        <dbReference type="ARBA" id="ARBA00012111"/>
    </source>
</evidence>
<evidence type="ECO:0000256" key="1">
    <source>
        <dbReference type="ARBA" id="ARBA00001968"/>
    </source>
</evidence>
<organism evidence="26 27">
    <name type="scientific">Clunio marinus</name>
    <dbReference type="NCBI Taxonomy" id="568069"/>
    <lineage>
        <taxon>Eukaryota</taxon>
        <taxon>Metazoa</taxon>
        <taxon>Ecdysozoa</taxon>
        <taxon>Arthropoda</taxon>
        <taxon>Hexapoda</taxon>
        <taxon>Insecta</taxon>
        <taxon>Pterygota</taxon>
        <taxon>Neoptera</taxon>
        <taxon>Endopterygota</taxon>
        <taxon>Diptera</taxon>
        <taxon>Nematocera</taxon>
        <taxon>Chironomoidea</taxon>
        <taxon>Chironomidae</taxon>
        <taxon>Clunio</taxon>
    </lineage>
</organism>
<evidence type="ECO:0000256" key="4">
    <source>
        <dbReference type="ARBA" id="ARBA00004496"/>
    </source>
</evidence>
<feature type="active site" description="Proton acceptor" evidence="22">
    <location>
        <position position="176"/>
    </location>
</feature>
<dbReference type="Proteomes" id="UP000183832">
    <property type="component" value="Unassembled WGS sequence"/>
</dbReference>
<feature type="binding site" evidence="24">
    <location>
        <position position="213"/>
    </location>
    <ligand>
        <name>a divalent metal cation</name>
        <dbReference type="ChEBI" id="CHEBI:60240"/>
    </ligand>
</feature>
<comment type="catalytic activity">
    <reaction evidence="20">
        <text>N(6)-(2E)-butenoyl-L-lysyl-[protein] + H2O = (2E)-2-butenoate + L-lysyl-[protein]</text>
        <dbReference type="Rhea" id="RHEA:69172"/>
        <dbReference type="Rhea" id="RHEA-COMP:9752"/>
        <dbReference type="Rhea" id="RHEA-COMP:13707"/>
        <dbReference type="ChEBI" id="CHEBI:15377"/>
        <dbReference type="ChEBI" id="CHEBI:29969"/>
        <dbReference type="ChEBI" id="CHEBI:35899"/>
        <dbReference type="ChEBI" id="CHEBI:137954"/>
    </reaction>
    <physiologicalReaction direction="left-to-right" evidence="20">
        <dbReference type="Rhea" id="RHEA:69173"/>
    </physiologicalReaction>
</comment>
<evidence type="ECO:0000313" key="26">
    <source>
        <dbReference type="EMBL" id="CRK98232.1"/>
    </source>
</evidence>
<comment type="catalytic activity">
    <reaction evidence="21">
        <text>N(6)-acetyl-L-lysyl-[histone] + H2O = L-lysyl-[histone] + acetate</text>
        <dbReference type="Rhea" id="RHEA:58196"/>
        <dbReference type="Rhea" id="RHEA-COMP:9845"/>
        <dbReference type="Rhea" id="RHEA-COMP:11338"/>
        <dbReference type="ChEBI" id="CHEBI:15377"/>
        <dbReference type="ChEBI" id="CHEBI:29969"/>
        <dbReference type="ChEBI" id="CHEBI:30089"/>
        <dbReference type="ChEBI" id="CHEBI:61930"/>
        <dbReference type="EC" id="3.5.1.98"/>
    </reaction>
    <physiologicalReaction direction="left-to-right" evidence="21">
        <dbReference type="Rhea" id="RHEA:58197"/>
    </physiologicalReaction>
</comment>
<protein>
    <recommendedName>
        <fullName evidence="16">Histone deacetylase 8</fullName>
        <ecNumber evidence="6">3.5.1.98</ecNumber>
    </recommendedName>
    <alternativeName>
        <fullName evidence="17">Protein deacetylase HDAC8</fullName>
    </alternativeName>
    <alternativeName>
        <fullName evidence="18">Protein decrotonylase HDAC8</fullName>
    </alternativeName>
</protein>
<keyword evidence="27" id="KW-1185">Reference proteome</keyword>
<evidence type="ECO:0000256" key="8">
    <source>
        <dbReference type="ARBA" id="ARBA00022490"/>
    </source>
</evidence>
<dbReference type="SUPFAM" id="SSF52768">
    <property type="entry name" value="Arginase/deacetylase"/>
    <property type="match status" value="1"/>
</dbReference>
<feature type="binding site" evidence="24">
    <location>
        <position position="300"/>
    </location>
    <ligand>
        <name>a divalent metal cation</name>
        <dbReference type="ChEBI" id="CHEBI:60240"/>
    </ligand>
</feature>
<dbReference type="GO" id="GO:0005737">
    <property type="term" value="C:cytoplasm"/>
    <property type="evidence" value="ECO:0007669"/>
    <property type="project" value="UniProtKB-SubCell"/>
</dbReference>
<evidence type="ECO:0000256" key="3">
    <source>
        <dbReference type="ARBA" id="ARBA00004286"/>
    </source>
</evidence>
<dbReference type="InterPro" id="IPR023696">
    <property type="entry name" value="Ureohydrolase_dom_sf"/>
</dbReference>
<keyword evidence="11" id="KW-0378">Hydrolase</keyword>
<dbReference type="EMBL" id="CVRI01000047">
    <property type="protein sequence ID" value="CRK98232.1"/>
    <property type="molecule type" value="Genomic_DNA"/>
</dbReference>
<comment type="cofactor">
    <cofactor evidence="1">
        <name>a divalent metal cation</name>
        <dbReference type="ChEBI" id="CHEBI:60240"/>
    </cofactor>
</comment>
<dbReference type="GO" id="GO:0031507">
    <property type="term" value="P:heterochromatin formation"/>
    <property type="evidence" value="ECO:0007669"/>
    <property type="project" value="TreeGrafter"/>
</dbReference>
<accession>A0A1J1IDE0</accession>
<feature type="binding site" evidence="23">
    <location>
        <position position="184"/>
    </location>
    <ligand>
        <name>substrate</name>
    </ligand>
</feature>
<evidence type="ECO:0000256" key="5">
    <source>
        <dbReference type="ARBA" id="ARBA00006457"/>
    </source>
</evidence>
<dbReference type="InterPro" id="IPR037138">
    <property type="entry name" value="His_deacetylse_dom_sf"/>
</dbReference>
<evidence type="ECO:0000256" key="12">
    <source>
        <dbReference type="ARBA" id="ARBA00022853"/>
    </source>
</evidence>
<evidence type="ECO:0000256" key="22">
    <source>
        <dbReference type="PIRSR" id="PIRSR037913-1"/>
    </source>
</evidence>
<dbReference type="STRING" id="568069.A0A1J1IDE0"/>
<dbReference type="GO" id="GO:0005694">
    <property type="term" value="C:chromosome"/>
    <property type="evidence" value="ECO:0007669"/>
    <property type="project" value="UniProtKB-SubCell"/>
</dbReference>
<keyword evidence="9" id="KW-0678">Repressor</keyword>
<evidence type="ECO:0000256" key="21">
    <source>
        <dbReference type="ARBA" id="ARBA00049416"/>
    </source>
</evidence>
<evidence type="ECO:0000256" key="2">
    <source>
        <dbReference type="ARBA" id="ARBA00004123"/>
    </source>
</evidence>
<reference evidence="26 27" key="1">
    <citation type="submission" date="2015-04" db="EMBL/GenBank/DDBJ databases">
        <authorList>
            <person name="Syromyatnikov M.Y."/>
            <person name="Popov V.N."/>
        </authorList>
    </citation>
    <scope>NUCLEOTIDE SEQUENCE [LARGE SCALE GENOMIC DNA]</scope>
</reference>